<evidence type="ECO:0000256" key="1">
    <source>
        <dbReference type="SAM" id="Phobius"/>
    </source>
</evidence>
<keyword evidence="3" id="KW-1185">Reference proteome</keyword>
<keyword evidence="1" id="KW-0472">Membrane</keyword>
<comment type="caution">
    <text evidence="2">The sequence shown here is derived from an EMBL/GenBank/DDBJ whole genome shotgun (WGS) entry which is preliminary data.</text>
</comment>
<gene>
    <name evidence="2" type="ORF">GCM10009821_13620</name>
</gene>
<proteinExistence type="predicted"/>
<keyword evidence="1" id="KW-1133">Transmembrane helix</keyword>
<dbReference type="EMBL" id="BAAAPY010000003">
    <property type="protein sequence ID" value="GAA2075732.1"/>
    <property type="molecule type" value="Genomic_DNA"/>
</dbReference>
<name>A0ABN2VY04_9ACTN</name>
<dbReference type="Proteomes" id="UP001501480">
    <property type="component" value="Unassembled WGS sequence"/>
</dbReference>
<accession>A0ABN2VY04</accession>
<reference evidence="2 3" key="1">
    <citation type="journal article" date="2019" name="Int. J. Syst. Evol. Microbiol.">
        <title>The Global Catalogue of Microorganisms (GCM) 10K type strain sequencing project: providing services to taxonomists for standard genome sequencing and annotation.</title>
        <authorList>
            <consortium name="The Broad Institute Genomics Platform"/>
            <consortium name="The Broad Institute Genome Sequencing Center for Infectious Disease"/>
            <person name="Wu L."/>
            <person name="Ma J."/>
        </authorList>
    </citation>
    <scope>NUCLEOTIDE SEQUENCE [LARGE SCALE GENOMIC DNA]</scope>
    <source>
        <strain evidence="2 3">JCM 15749</strain>
    </source>
</reference>
<keyword evidence="1" id="KW-0812">Transmembrane</keyword>
<organism evidence="2 3">
    <name type="scientific">Aeromicrobium halocynthiae</name>
    <dbReference type="NCBI Taxonomy" id="560557"/>
    <lineage>
        <taxon>Bacteria</taxon>
        <taxon>Bacillati</taxon>
        <taxon>Actinomycetota</taxon>
        <taxon>Actinomycetes</taxon>
        <taxon>Propionibacteriales</taxon>
        <taxon>Nocardioidaceae</taxon>
        <taxon>Aeromicrobium</taxon>
    </lineage>
</organism>
<protein>
    <submittedName>
        <fullName evidence="2">Uncharacterized protein</fullName>
    </submittedName>
</protein>
<feature type="transmembrane region" description="Helical" evidence="1">
    <location>
        <begin position="73"/>
        <end position="92"/>
    </location>
</feature>
<evidence type="ECO:0000313" key="3">
    <source>
        <dbReference type="Proteomes" id="UP001501480"/>
    </source>
</evidence>
<sequence length="104" mass="10750">MSVMTKRPLAVAGALVAVGIVVVLLQPGPPEAECVPEGTPSSGFVDSDRDCPISQESWAEISEWRSLPKPFRILGALLVLAGVVMAGVAVVVGRRRGDAEASGP</sequence>
<evidence type="ECO:0000313" key="2">
    <source>
        <dbReference type="EMBL" id="GAA2075732.1"/>
    </source>
</evidence>